<organism evidence="1 2">
    <name type="scientific">Deinococcus arboris</name>
    <dbReference type="NCBI Taxonomy" id="2682977"/>
    <lineage>
        <taxon>Bacteria</taxon>
        <taxon>Thermotogati</taxon>
        <taxon>Deinococcota</taxon>
        <taxon>Deinococci</taxon>
        <taxon>Deinococcales</taxon>
        <taxon>Deinococcaceae</taxon>
        <taxon>Deinococcus</taxon>
    </lineage>
</organism>
<gene>
    <name evidence="1" type="ORF">GO986_12235</name>
</gene>
<protein>
    <submittedName>
        <fullName evidence="1">Uncharacterized protein</fullName>
    </submittedName>
</protein>
<dbReference type="AlphaFoldDB" id="A0A7C9HS50"/>
<sequence>MNGQAQGGRRLCGQGRILGGWYLECAVSRSGTHPLDHFLVDFPTLVPANLHISPLGVTLWTDAQNVTHVIDVVGEQHYPFVPDFWEEARRMGFSRKVSPTLQVGKLSAASRFLFIHAKALIANPEDLAPYLDGTHLCPTHKGHAHDTSCTGLHWQVTPGAGTDGRTRFLAEGEYTLRGQLRAGAPAPRYARAIFASVPITGISHVVGQSGLQGAHQGQFAAAQHSGLPVYAVPV</sequence>
<evidence type="ECO:0000313" key="2">
    <source>
        <dbReference type="Proteomes" id="UP000483286"/>
    </source>
</evidence>
<dbReference type="Proteomes" id="UP000483286">
    <property type="component" value="Unassembled WGS sequence"/>
</dbReference>
<reference evidence="1 2" key="1">
    <citation type="submission" date="2019-12" db="EMBL/GenBank/DDBJ databases">
        <title>Deinococcus sp. HMF7620 Genome sequencing and assembly.</title>
        <authorList>
            <person name="Kang H."/>
            <person name="Kim H."/>
            <person name="Joh K."/>
        </authorList>
    </citation>
    <scope>NUCLEOTIDE SEQUENCE [LARGE SCALE GENOMIC DNA]</scope>
    <source>
        <strain evidence="1 2">HMF7620</strain>
    </source>
</reference>
<evidence type="ECO:0000313" key="1">
    <source>
        <dbReference type="EMBL" id="MVN87534.1"/>
    </source>
</evidence>
<proteinExistence type="predicted"/>
<name>A0A7C9HS50_9DEIO</name>
<comment type="caution">
    <text evidence="1">The sequence shown here is derived from an EMBL/GenBank/DDBJ whole genome shotgun (WGS) entry which is preliminary data.</text>
</comment>
<dbReference type="RefSeq" id="WP_157459589.1">
    <property type="nucleotide sequence ID" value="NZ_WQLB01000015.1"/>
</dbReference>
<dbReference type="EMBL" id="WQLB01000015">
    <property type="protein sequence ID" value="MVN87534.1"/>
    <property type="molecule type" value="Genomic_DNA"/>
</dbReference>
<accession>A0A7C9HS50</accession>
<keyword evidence="2" id="KW-1185">Reference proteome</keyword>